<dbReference type="STRING" id="22663.A0A218VV18"/>
<keyword evidence="4" id="KW-0449">Lipoprotein</keyword>
<dbReference type="GO" id="GO:0005886">
    <property type="term" value="C:plasma membrane"/>
    <property type="evidence" value="ECO:0007669"/>
    <property type="project" value="UniProtKB-SubCell"/>
</dbReference>
<feature type="compositionally biased region" description="Polar residues" evidence="10">
    <location>
        <begin position="200"/>
        <end position="224"/>
    </location>
</feature>
<evidence type="ECO:0000259" key="12">
    <source>
        <dbReference type="PROSITE" id="PS50213"/>
    </source>
</evidence>
<dbReference type="InterPro" id="IPR045003">
    <property type="entry name" value="FLA_A"/>
</dbReference>
<evidence type="ECO:0000313" key="15">
    <source>
        <dbReference type="Proteomes" id="UP000197138"/>
    </source>
</evidence>
<evidence type="ECO:0000256" key="2">
    <source>
        <dbReference type="ARBA" id="ARBA00007843"/>
    </source>
</evidence>
<dbReference type="EMBL" id="PGOL01001588">
    <property type="protein sequence ID" value="PKI56647.1"/>
    <property type="molecule type" value="Genomic_DNA"/>
</dbReference>
<keyword evidence="8" id="KW-0325">Glycoprotein</keyword>
<keyword evidence="7" id="KW-0472">Membrane</keyword>
<dbReference type="InterPro" id="IPR000782">
    <property type="entry name" value="FAS1_domain"/>
</dbReference>
<dbReference type="GeneID" id="116202282"/>
<dbReference type="PROSITE" id="PS50213">
    <property type="entry name" value="FAS1"/>
    <property type="match status" value="1"/>
</dbReference>
<keyword evidence="16" id="KW-1185">Reference proteome</keyword>
<dbReference type="AlphaFoldDB" id="A0A218VV18"/>
<reference evidence="14 16" key="3">
    <citation type="submission" date="2017-11" db="EMBL/GenBank/DDBJ databases">
        <title>De-novo sequencing of pomegranate (Punica granatum L.) genome.</title>
        <authorList>
            <person name="Akparov Z."/>
            <person name="Amiraslanov A."/>
            <person name="Hajiyeva S."/>
            <person name="Abbasov M."/>
            <person name="Kaur K."/>
            <person name="Hamwieh A."/>
            <person name="Solovyev V."/>
            <person name="Salamov A."/>
            <person name="Braich B."/>
            <person name="Kosarev P."/>
            <person name="Mahmoud A."/>
            <person name="Hajiyev E."/>
            <person name="Babayeva S."/>
            <person name="Izzatullayeva V."/>
            <person name="Mammadov A."/>
            <person name="Mammadov A."/>
            <person name="Sharifova S."/>
            <person name="Ojaghi J."/>
            <person name="Eynullazada K."/>
            <person name="Bayramov B."/>
            <person name="Abdulazimova A."/>
            <person name="Shahmuradov I."/>
        </authorList>
    </citation>
    <scope>NUCLEOTIDE SEQUENCE [LARGE SCALE GENOMIC DNA]</scope>
    <source>
        <strain evidence="14">AG2017</strain>
        <strain evidence="16">cv. AG2017</strain>
        <tissue evidence="14">Leaf</tissue>
    </source>
</reference>
<dbReference type="Pfam" id="PF02469">
    <property type="entry name" value="Fasciclin"/>
    <property type="match status" value="1"/>
</dbReference>
<organism evidence="13 15">
    <name type="scientific">Punica granatum</name>
    <name type="common">Pomegranate</name>
    <dbReference type="NCBI Taxonomy" id="22663"/>
    <lineage>
        <taxon>Eukaryota</taxon>
        <taxon>Viridiplantae</taxon>
        <taxon>Streptophyta</taxon>
        <taxon>Embryophyta</taxon>
        <taxon>Tracheophyta</taxon>
        <taxon>Spermatophyta</taxon>
        <taxon>Magnoliopsida</taxon>
        <taxon>eudicotyledons</taxon>
        <taxon>Gunneridae</taxon>
        <taxon>Pentapetalae</taxon>
        <taxon>rosids</taxon>
        <taxon>malvids</taxon>
        <taxon>Myrtales</taxon>
        <taxon>Lythraceae</taxon>
        <taxon>Punica</taxon>
    </lineage>
</organism>
<evidence type="ECO:0000313" key="16">
    <source>
        <dbReference type="Proteomes" id="UP000233551"/>
    </source>
</evidence>
<keyword evidence="3" id="KW-1003">Cell membrane</keyword>
<dbReference type="PANTHER" id="PTHR32077:SF54">
    <property type="entry name" value="FASCICLIN-LIKE ARABINOGALACTAN PROTEIN 13-RELATED"/>
    <property type="match status" value="1"/>
</dbReference>
<comment type="subcellular location">
    <subcellularLocation>
        <location evidence="1">Cell membrane</location>
        <topology evidence="1">Lipid-anchor</topology>
        <topology evidence="1">GPI-anchor</topology>
    </subcellularLocation>
</comment>
<keyword evidence="4" id="KW-0336">GPI-anchor</keyword>
<feature type="chain" id="PRO_5014071521" description="FAS1 domain-containing protein" evidence="11">
    <location>
        <begin position="27"/>
        <end position="246"/>
    </location>
</feature>
<sequence>MASSQFILLALICSILLLLAPSQTLAQSPSAPAPAPSGPVNFTGILDKGGQFKTLIHLMTVETQVAKQIENQLNTSSEGLTVFAPTDNAFNNLKSGTLNDLSTEKQVQLLLYHVLPKYYTLQSLVTVSNPVRTQANYGLNFTGQANTNQVNVSSGLVNTQVNNALYQQMPLAVYQVDKVLLPAELFEASAPSNSPPAPATKSNDSNSTTSAKGPTSSDNSDSGASQMNLWSGMVVGIVAICMGTLL</sequence>
<name>A0A218VV18_PUNGR</name>
<dbReference type="FunFam" id="2.30.180.10:FF:000006">
    <property type="entry name" value="Fasciclin-like arabinogalactan protein 11"/>
    <property type="match status" value="1"/>
</dbReference>
<evidence type="ECO:0000256" key="3">
    <source>
        <dbReference type="ARBA" id="ARBA00022475"/>
    </source>
</evidence>
<comment type="caution">
    <text evidence="13">The sequence shown here is derived from an EMBL/GenBank/DDBJ whole genome shotgun (WGS) entry which is preliminary data.</text>
</comment>
<evidence type="ECO:0000256" key="9">
    <source>
        <dbReference type="ARBA" id="ARBA00024686"/>
    </source>
</evidence>
<evidence type="ECO:0000256" key="6">
    <source>
        <dbReference type="ARBA" id="ARBA00022974"/>
    </source>
</evidence>
<evidence type="ECO:0000256" key="7">
    <source>
        <dbReference type="ARBA" id="ARBA00023136"/>
    </source>
</evidence>
<dbReference type="PANTHER" id="PTHR32077">
    <property type="entry name" value="FASCICLIN-LIKE ARABINOGALACTAN PROTEIN"/>
    <property type="match status" value="1"/>
</dbReference>
<feature type="signal peptide" evidence="11">
    <location>
        <begin position="1"/>
        <end position="26"/>
    </location>
</feature>
<evidence type="ECO:0000313" key="13">
    <source>
        <dbReference type="EMBL" id="OWM64335.1"/>
    </source>
</evidence>
<dbReference type="Proteomes" id="UP000197138">
    <property type="component" value="Unassembled WGS sequence"/>
</dbReference>
<evidence type="ECO:0000256" key="4">
    <source>
        <dbReference type="ARBA" id="ARBA00022622"/>
    </source>
</evidence>
<dbReference type="Gene3D" id="2.30.180.10">
    <property type="entry name" value="FAS1 domain"/>
    <property type="match status" value="1"/>
</dbReference>
<evidence type="ECO:0000256" key="11">
    <source>
        <dbReference type="SAM" id="SignalP"/>
    </source>
</evidence>
<gene>
    <name evidence="13" type="ORF">CDL15_Pgr010126</name>
    <name evidence="14" type="ORF">CRG98_022959</name>
</gene>
<evidence type="ECO:0000256" key="8">
    <source>
        <dbReference type="ARBA" id="ARBA00023180"/>
    </source>
</evidence>
<keyword evidence="6" id="KW-0654">Proteoglycan</keyword>
<dbReference type="GO" id="GO:0098552">
    <property type="term" value="C:side of membrane"/>
    <property type="evidence" value="ECO:0007669"/>
    <property type="project" value="UniProtKB-KW"/>
</dbReference>
<dbReference type="EMBL" id="MTKT01005811">
    <property type="protein sequence ID" value="OWM64335.1"/>
    <property type="molecule type" value="Genomic_DNA"/>
</dbReference>
<dbReference type="GO" id="GO:0009834">
    <property type="term" value="P:plant-type secondary cell wall biogenesis"/>
    <property type="evidence" value="ECO:0007669"/>
    <property type="project" value="TreeGrafter"/>
</dbReference>
<dbReference type="Proteomes" id="UP000233551">
    <property type="component" value="Unassembled WGS sequence"/>
</dbReference>
<evidence type="ECO:0000256" key="5">
    <source>
        <dbReference type="ARBA" id="ARBA00022729"/>
    </source>
</evidence>
<dbReference type="OrthoDB" id="286301at2759"/>
<dbReference type="SMART" id="SM00554">
    <property type="entry name" value="FAS1"/>
    <property type="match status" value="1"/>
</dbReference>
<evidence type="ECO:0000256" key="1">
    <source>
        <dbReference type="ARBA" id="ARBA00004609"/>
    </source>
</evidence>
<reference evidence="13" key="2">
    <citation type="submission" date="2017-06" db="EMBL/GenBank/DDBJ databases">
        <title>The pomegranate genome and the genomics of punicalagin biosynthesis.</title>
        <authorList>
            <person name="Xu C."/>
        </authorList>
    </citation>
    <scope>NUCLEOTIDE SEQUENCE [LARGE SCALE GENOMIC DNA]</scope>
    <source>
        <tissue evidence="13">Fresh leaf</tissue>
    </source>
</reference>
<feature type="domain" description="FAS1" evidence="12">
    <location>
        <begin position="39"/>
        <end position="180"/>
    </location>
</feature>
<accession>A0A218VV18</accession>
<feature type="region of interest" description="Disordered" evidence="10">
    <location>
        <begin position="189"/>
        <end position="224"/>
    </location>
</feature>
<dbReference type="InterPro" id="IPR036378">
    <property type="entry name" value="FAS1_dom_sf"/>
</dbReference>
<protein>
    <recommendedName>
        <fullName evidence="12">FAS1 domain-containing protein</fullName>
    </recommendedName>
</protein>
<dbReference type="SUPFAM" id="SSF82153">
    <property type="entry name" value="FAS1 domain"/>
    <property type="match status" value="1"/>
</dbReference>
<reference evidence="15" key="1">
    <citation type="journal article" date="2017" name="Plant J.">
        <title>The pomegranate (Punica granatum L.) genome and the genomics of punicalagin biosynthesis.</title>
        <authorList>
            <person name="Qin G."/>
            <person name="Xu C."/>
            <person name="Ming R."/>
            <person name="Tang H."/>
            <person name="Guyot R."/>
            <person name="Kramer E.M."/>
            <person name="Hu Y."/>
            <person name="Yi X."/>
            <person name="Qi Y."/>
            <person name="Xu X."/>
            <person name="Gao Z."/>
            <person name="Pan H."/>
            <person name="Jian J."/>
            <person name="Tian Y."/>
            <person name="Yue Z."/>
            <person name="Xu Y."/>
        </authorList>
    </citation>
    <scope>NUCLEOTIDE SEQUENCE [LARGE SCALE GENOMIC DNA]</scope>
    <source>
        <strain evidence="15">cv. Dabenzi</strain>
    </source>
</reference>
<evidence type="ECO:0000313" key="14">
    <source>
        <dbReference type="EMBL" id="PKI56647.1"/>
    </source>
</evidence>
<keyword evidence="5 11" id="KW-0732">Signal</keyword>
<proteinExistence type="inferred from homology"/>
<evidence type="ECO:0000256" key="10">
    <source>
        <dbReference type="SAM" id="MobiDB-lite"/>
    </source>
</evidence>
<comment type="similarity">
    <text evidence="2">Belongs to the fasciclin-like AGP family.</text>
</comment>
<comment type="function">
    <text evidence="9">May be a cell surface adhesion protein.</text>
</comment>